<keyword evidence="8 10" id="KW-0472">Membrane</keyword>
<protein>
    <submittedName>
        <fullName evidence="12">GPI transamidase component PIG-S</fullName>
    </submittedName>
</protein>
<evidence type="ECO:0000256" key="6">
    <source>
        <dbReference type="ARBA" id="ARBA00022824"/>
    </source>
</evidence>
<evidence type="ECO:0000256" key="1">
    <source>
        <dbReference type="ARBA" id="ARBA00004477"/>
    </source>
</evidence>
<dbReference type="Proteomes" id="UP000192223">
    <property type="component" value="Unplaced"/>
</dbReference>
<reference evidence="12" key="1">
    <citation type="submission" date="2025-08" db="UniProtKB">
        <authorList>
            <consortium name="RefSeq"/>
        </authorList>
    </citation>
    <scope>IDENTIFICATION</scope>
    <source>
        <tissue evidence="12">Entire body</tissue>
    </source>
</reference>
<comment type="similarity">
    <text evidence="3">Belongs to the PIGS family.</text>
</comment>
<dbReference type="GO" id="GO:0006506">
    <property type="term" value="P:GPI anchor biosynthetic process"/>
    <property type="evidence" value="ECO:0007669"/>
    <property type="project" value="UniProtKB-UniPathway"/>
</dbReference>
<keyword evidence="7 10" id="KW-1133">Transmembrane helix</keyword>
<evidence type="ECO:0000313" key="11">
    <source>
        <dbReference type="Proteomes" id="UP000192223"/>
    </source>
</evidence>
<dbReference type="InterPro" id="IPR019540">
    <property type="entry name" value="PtdIno-glycan_biosynth_class_S"/>
</dbReference>
<dbReference type="STRING" id="224129.A0A1W4WPC1"/>
<evidence type="ECO:0000256" key="8">
    <source>
        <dbReference type="ARBA" id="ARBA00023136"/>
    </source>
</evidence>
<dbReference type="GO" id="GO:0016255">
    <property type="term" value="P:attachment of GPI anchor to protein"/>
    <property type="evidence" value="ECO:0007669"/>
    <property type="project" value="InterPro"/>
</dbReference>
<keyword evidence="4" id="KW-0337">GPI-anchor biosynthesis</keyword>
<dbReference type="PANTHER" id="PTHR21072:SF13">
    <property type="entry name" value="GPI TRANSAMIDASE COMPONENT PIG-S"/>
    <property type="match status" value="1"/>
</dbReference>
<keyword evidence="5 10" id="KW-0812">Transmembrane</keyword>
<feature type="transmembrane region" description="Helical" evidence="10">
    <location>
        <begin position="346"/>
        <end position="367"/>
    </location>
</feature>
<evidence type="ECO:0000256" key="4">
    <source>
        <dbReference type="ARBA" id="ARBA00022502"/>
    </source>
</evidence>
<dbReference type="Pfam" id="PF10510">
    <property type="entry name" value="PIG-S"/>
    <property type="match status" value="2"/>
</dbReference>
<evidence type="ECO:0000256" key="3">
    <source>
        <dbReference type="ARBA" id="ARBA00005316"/>
    </source>
</evidence>
<dbReference type="OrthoDB" id="28748at2759"/>
<dbReference type="FunCoup" id="A0A1W4WPC1">
    <property type="interactions" value="2041"/>
</dbReference>
<evidence type="ECO:0000256" key="2">
    <source>
        <dbReference type="ARBA" id="ARBA00004687"/>
    </source>
</evidence>
<gene>
    <name evidence="12" type="primary">LOC108737433</name>
</gene>
<dbReference type="PANTHER" id="PTHR21072">
    <property type="entry name" value="GPI TRANSAMIDASE COMPONENT PIG-S"/>
    <property type="match status" value="1"/>
</dbReference>
<organism evidence="11 12">
    <name type="scientific">Agrilus planipennis</name>
    <name type="common">Emerald ash borer</name>
    <name type="synonym">Agrilus marcopoli</name>
    <dbReference type="NCBI Taxonomy" id="224129"/>
    <lineage>
        <taxon>Eukaryota</taxon>
        <taxon>Metazoa</taxon>
        <taxon>Ecdysozoa</taxon>
        <taxon>Arthropoda</taxon>
        <taxon>Hexapoda</taxon>
        <taxon>Insecta</taxon>
        <taxon>Pterygota</taxon>
        <taxon>Neoptera</taxon>
        <taxon>Endopterygota</taxon>
        <taxon>Coleoptera</taxon>
        <taxon>Polyphaga</taxon>
        <taxon>Elateriformia</taxon>
        <taxon>Buprestoidea</taxon>
        <taxon>Buprestidae</taxon>
        <taxon>Agrilinae</taxon>
        <taxon>Agrilus</taxon>
    </lineage>
</organism>
<name>A0A1W4WPC1_AGRPL</name>
<evidence type="ECO:0000313" key="12">
    <source>
        <dbReference type="RefSeq" id="XP_018325774.1"/>
    </source>
</evidence>
<dbReference type="KEGG" id="apln:108737433"/>
<dbReference type="InParanoid" id="A0A1W4WPC1"/>
<comment type="pathway">
    <text evidence="2">Glycolipid biosynthesis; glycosylphosphatidylinositol-anchor biosynthesis.</text>
</comment>
<keyword evidence="11" id="KW-1185">Reference proteome</keyword>
<evidence type="ECO:0000256" key="9">
    <source>
        <dbReference type="ARBA" id="ARBA00023180"/>
    </source>
</evidence>
<evidence type="ECO:0000256" key="10">
    <source>
        <dbReference type="SAM" id="Phobius"/>
    </source>
</evidence>
<dbReference type="GO" id="GO:0042765">
    <property type="term" value="C:GPI-anchor transamidase complex"/>
    <property type="evidence" value="ECO:0007669"/>
    <property type="project" value="InterPro"/>
</dbReference>
<dbReference type="AlphaFoldDB" id="A0A1W4WPC1"/>
<dbReference type="GeneID" id="108737433"/>
<proteinExistence type="inferred from homology"/>
<sequence length="377" mass="43695">MVQDSSRKAKTSKLDTDPDAIYRIINLHYYIFILLIVGIPVWWMTTRVYRADLPLKEMNSIILPKTSDKPFGILLSLEYDILITIVNPLPQDLNVKIDGELLELNLRPFLNKLSPVADFVVKSQWTYLTDLGIKPQKKGDEYVVNESQLYHIVTPLEKESWSFISNRTCINLMLYIAPCSAPMYLYDNSKNRLETNAFVSPRWGGVYFLNPDSKSCQKHVYEPDYESIIRTFVNQLMHLYHLDGFSESAMNKFKFNKAKEMLDATKHTLKSLAQLLYEINSIVIRDDVAEKVIIALGNMTKAEKYLEEDNISEGLKHAKVAFKNSESAFADPSLLALLYFPDDQKYAIYIPLFLPIMIPVFMSLTHLRKWYKEHIHF</sequence>
<feature type="transmembrane region" description="Helical" evidence="10">
    <location>
        <begin position="21"/>
        <end position="43"/>
    </location>
</feature>
<evidence type="ECO:0000256" key="5">
    <source>
        <dbReference type="ARBA" id="ARBA00022692"/>
    </source>
</evidence>
<comment type="subcellular location">
    <subcellularLocation>
        <location evidence="1">Endoplasmic reticulum membrane</location>
        <topology evidence="1">Multi-pass membrane protein</topology>
    </subcellularLocation>
</comment>
<keyword evidence="9" id="KW-0325">Glycoprotein</keyword>
<accession>A0A1W4WPC1</accession>
<keyword evidence="6" id="KW-0256">Endoplasmic reticulum</keyword>
<evidence type="ECO:0000256" key="7">
    <source>
        <dbReference type="ARBA" id="ARBA00022989"/>
    </source>
</evidence>
<dbReference type="CTD" id="42979"/>
<dbReference type="UniPathway" id="UPA00196"/>
<dbReference type="RefSeq" id="XP_018325774.1">
    <property type="nucleotide sequence ID" value="XM_018470272.2"/>
</dbReference>